<dbReference type="InterPro" id="IPR051057">
    <property type="entry name" value="PI-PLC_domain"/>
</dbReference>
<evidence type="ECO:0000256" key="1">
    <source>
        <dbReference type="SAM" id="MobiDB-lite"/>
    </source>
</evidence>
<keyword evidence="3" id="KW-1185">Reference proteome</keyword>
<gene>
    <name evidence="2" type="ORF">M9Y10_009659</name>
</gene>
<dbReference type="PANTHER" id="PTHR13593:SF113">
    <property type="entry name" value="SI:DKEY-266F7.9"/>
    <property type="match status" value="1"/>
</dbReference>
<dbReference type="Proteomes" id="UP001470230">
    <property type="component" value="Unassembled WGS sequence"/>
</dbReference>
<feature type="region of interest" description="Disordered" evidence="1">
    <location>
        <begin position="18"/>
        <end position="37"/>
    </location>
</feature>
<dbReference type="Gene3D" id="3.20.20.190">
    <property type="entry name" value="Phosphatidylinositol (PI) phosphodiesterase"/>
    <property type="match status" value="1"/>
</dbReference>
<feature type="compositionally biased region" description="Basic residues" evidence="1">
    <location>
        <begin position="18"/>
        <end position="28"/>
    </location>
</feature>
<accession>A0ABR2IP68</accession>
<dbReference type="SUPFAM" id="SSF51695">
    <property type="entry name" value="PLC-like phosphodiesterases"/>
    <property type="match status" value="1"/>
</dbReference>
<dbReference type="EMBL" id="JAPFFF010000015">
    <property type="protein sequence ID" value="KAK8866692.1"/>
    <property type="molecule type" value="Genomic_DNA"/>
</dbReference>
<dbReference type="PANTHER" id="PTHR13593">
    <property type="match status" value="1"/>
</dbReference>
<name>A0ABR2IP68_9EUKA</name>
<proteinExistence type="predicted"/>
<reference evidence="2 3" key="1">
    <citation type="submission" date="2024-04" db="EMBL/GenBank/DDBJ databases">
        <title>Tritrichomonas musculus Genome.</title>
        <authorList>
            <person name="Alves-Ferreira E."/>
            <person name="Grigg M."/>
            <person name="Lorenzi H."/>
            <person name="Galac M."/>
        </authorList>
    </citation>
    <scope>NUCLEOTIDE SEQUENCE [LARGE SCALE GENOMIC DNA]</scope>
    <source>
        <strain evidence="2 3">EAF2021</strain>
    </source>
</reference>
<comment type="caution">
    <text evidence="2">The sequence shown here is derived from an EMBL/GenBank/DDBJ whole genome shotgun (WGS) entry which is preliminary data.</text>
</comment>
<evidence type="ECO:0000313" key="2">
    <source>
        <dbReference type="EMBL" id="KAK8866692.1"/>
    </source>
</evidence>
<dbReference type="InterPro" id="IPR017946">
    <property type="entry name" value="PLC-like_Pdiesterase_TIM-brl"/>
</dbReference>
<protein>
    <submittedName>
        <fullName evidence="2">PI-PLC X domain-containing protein 2</fullName>
    </submittedName>
</protein>
<feature type="region of interest" description="Disordered" evidence="1">
    <location>
        <begin position="409"/>
        <end position="437"/>
    </location>
</feature>
<organism evidence="2 3">
    <name type="scientific">Tritrichomonas musculus</name>
    <dbReference type="NCBI Taxonomy" id="1915356"/>
    <lineage>
        <taxon>Eukaryota</taxon>
        <taxon>Metamonada</taxon>
        <taxon>Parabasalia</taxon>
        <taxon>Tritrichomonadida</taxon>
        <taxon>Tritrichomonadidae</taxon>
        <taxon>Tritrichomonas</taxon>
    </lineage>
</organism>
<evidence type="ECO:0000313" key="3">
    <source>
        <dbReference type="Proteomes" id="UP001470230"/>
    </source>
</evidence>
<sequence length="437" mass="50373">MSKPFIPSQIGMRFAAKKKQQTKVKQTRSHSPPPIRTTNNYCDEYRRIWAPTLDLKTRSKSVQPRRMPHSDPIIYYRLNNWMEDLYPIIHDKPITEIKMPGTHDSATYAINNESKAASCQKSAKITQLTDDPTQWTMTQKKSIAEQLAIGSRFFDIRVSFEDKEGRFYTHHGLLAMSLPYELKVVNDFLQKHPYEFIIIKIKPASTCADFLRDLRIVIHKILGTPHILMKTTFIENGETIEKVPADIKMYNCAGKVMVIIDDRNFVEGKEDCPEIRGSKFLFGNTALHSMWPNSRHYNKLVQAVIDSQPSKSNKQLYCLHFTFTPNAKFIISHMSTKNKVHDIDTLTKRLEEEKEGKTGSKSNWAYLISLLQTRPDKRDININVVDFLNGMKSHRVIFLNYPRHRVPPLPPPLEPHESAVQPSILKSSKSAPKKSKK</sequence>